<dbReference type="PANTHER" id="PTHR30093:SF34">
    <property type="entry name" value="PREPILIN PEPTIDASE-DEPENDENT PROTEIN D"/>
    <property type="match status" value="1"/>
</dbReference>
<proteinExistence type="predicted"/>
<organism evidence="3">
    <name type="scientific">hydrothermal vent metagenome</name>
    <dbReference type="NCBI Taxonomy" id="652676"/>
    <lineage>
        <taxon>unclassified sequences</taxon>
        <taxon>metagenomes</taxon>
        <taxon>ecological metagenomes</taxon>
    </lineage>
</organism>
<dbReference type="EMBL" id="CZQC01000058">
    <property type="protein sequence ID" value="CUS41973.1"/>
    <property type="molecule type" value="Genomic_DNA"/>
</dbReference>
<gene>
    <name evidence="3" type="ORF">MGWOODY_Tha3021</name>
</gene>
<evidence type="ECO:0000313" key="3">
    <source>
        <dbReference type="EMBL" id="CUS41973.1"/>
    </source>
</evidence>
<dbReference type="InterPro" id="IPR045584">
    <property type="entry name" value="Pilin-like"/>
</dbReference>
<dbReference type="Gene3D" id="3.30.700.10">
    <property type="entry name" value="Glycoprotein, Type 4 Pilin"/>
    <property type="match status" value="1"/>
</dbReference>
<sequence>MKAQKGFTLIELMIVIAIIGILASVAIPQYKTYTTRAKTSPELVGGVRPLQLALAEYAASELALPTTATQLVQWQTGEVNNCLGLVKDVTYTYTSATAGVITATTYTTAETPATACTGAGPADNVELSNKTLIVNVTANANGAVFFAVDTASTVPAKYIPKIGG</sequence>
<keyword evidence="2" id="KW-0472">Membrane</keyword>
<accession>A0A160TDL0</accession>
<dbReference type="Pfam" id="PF07963">
    <property type="entry name" value="N_methyl"/>
    <property type="match status" value="1"/>
</dbReference>
<dbReference type="InterPro" id="IPR012902">
    <property type="entry name" value="N_methyl_site"/>
</dbReference>
<keyword evidence="2" id="KW-0812">Transmembrane</keyword>
<dbReference type="NCBIfam" id="TIGR02532">
    <property type="entry name" value="IV_pilin_GFxxxE"/>
    <property type="match status" value="1"/>
</dbReference>
<protein>
    <submittedName>
        <fullName evidence="3">Type IV pilin PilA</fullName>
    </submittedName>
</protein>
<evidence type="ECO:0000256" key="2">
    <source>
        <dbReference type="SAM" id="Phobius"/>
    </source>
</evidence>
<dbReference type="GO" id="GO:0009289">
    <property type="term" value="C:pilus"/>
    <property type="evidence" value="ECO:0007669"/>
    <property type="project" value="InterPro"/>
</dbReference>
<dbReference type="AlphaFoldDB" id="A0A160TDL0"/>
<evidence type="ECO:0000256" key="1">
    <source>
        <dbReference type="ARBA" id="ARBA00022481"/>
    </source>
</evidence>
<dbReference type="PROSITE" id="PS00409">
    <property type="entry name" value="PROKAR_NTER_METHYL"/>
    <property type="match status" value="1"/>
</dbReference>
<dbReference type="GO" id="GO:0007155">
    <property type="term" value="P:cell adhesion"/>
    <property type="evidence" value="ECO:0007669"/>
    <property type="project" value="InterPro"/>
</dbReference>
<name>A0A160TDL0_9ZZZZ</name>
<feature type="transmembrane region" description="Helical" evidence="2">
    <location>
        <begin position="7"/>
        <end position="27"/>
    </location>
</feature>
<keyword evidence="2" id="KW-1133">Transmembrane helix</keyword>
<reference evidence="3" key="1">
    <citation type="submission" date="2015-10" db="EMBL/GenBank/DDBJ databases">
        <authorList>
            <person name="Gilbert D.G."/>
        </authorList>
    </citation>
    <scope>NUCLEOTIDE SEQUENCE</scope>
</reference>
<dbReference type="SUPFAM" id="SSF54523">
    <property type="entry name" value="Pili subunits"/>
    <property type="match status" value="1"/>
</dbReference>
<keyword evidence="1" id="KW-0488">Methylation</keyword>
<dbReference type="PANTHER" id="PTHR30093">
    <property type="entry name" value="GENERAL SECRETION PATHWAY PROTEIN G"/>
    <property type="match status" value="1"/>
</dbReference>